<comment type="catalytic activity">
    <reaction evidence="4">
        <text>N-terminal L-arginyl-[protein] + L-leucyl-tRNA(Leu) = N-terminal L-leucyl-L-arginyl-[protein] + tRNA(Leu) + H(+)</text>
        <dbReference type="Rhea" id="RHEA:50416"/>
        <dbReference type="Rhea" id="RHEA-COMP:9613"/>
        <dbReference type="Rhea" id="RHEA-COMP:9622"/>
        <dbReference type="Rhea" id="RHEA-COMP:12672"/>
        <dbReference type="Rhea" id="RHEA-COMP:12673"/>
        <dbReference type="ChEBI" id="CHEBI:15378"/>
        <dbReference type="ChEBI" id="CHEBI:64719"/>
        <dbReference type="ChEBI" id="CHEBI:78442"/>
        <dbReference type="ChEBI" id="CHEBI:78494"/>
        <dbReference type="ChEBI" id="CHEBI:133044"/>
        <dbReference type="EC" id="2.3.2.6"/>
    </reaction>
</comment>
<evidence type="ECO:0000256" key="1">
    <source>
        <dbReference type="ARBA" id="ARBA00022490"/>
    </source>
</evidence>
<dbReference type="PANTHER" id="PTHR30098:SF2">
    <property type="entry name" value="LEUCYL_PHENYLALANYL-TRNA--PROTEIN TRANSFERASE"/>
    <property type="match status" value="1"/>
</dbReference>
<keyword evidence="1 4" id="KW-0963">Cytoplasm</keyword>
<keyword evidence="2 4" id="KW-0808">Transferase</keyword>
<comment type="catalytic activity">
    <reaction evidence="4">
        <text>N-terminal L-lysyl-[protein] + L-leucyl-tRNA(Leu) = N-terminal L-leucyl-L-lysyl-[protein] + tRNA(Leu) + H(+)</text>
        <dbReference type="Rhea" id="RHEA:12340"/>
        <dbReference type="Rhea" id="RHEA-COMP:9613"/>
        <dbReference type="Rhea" id="RHEA-COMP:9622"/>
        <dbReference type="Rhea" id="RHEA-COMP:12670"/>
        <dbReference type="Rhea" id="RHEA-COMP:12671"/>
        <dbReference type="ChEBI" id="CHEBI:15378"/>
        <dbReference type="ChEBI" id="CHEBI:65249"/>
        <dbReference type="ChEBI" id="CHEBI:78442"/>
        <dbReference type="ChEBI" id="CHEBI:78494"/>
        <dbReference type="ChEBI" id="CHEBI:133043"/>
        <dbReference type="EC" id="2.3.2.6"/>
    </reaction>
</comment>
<dbReference type="EMBL" id="CP019606">
    <property type="protein sequence ID" value="AQP48766.1"/>
    <property type="molecule type" value="Genomic_DNA"/>
</dbReference>
<accession>A0A1Q2CRM2</accession>
<dbReference type="InterPro" id="IPR004616">
    <property type="entry name" value="Leu/Phe-tRNA_Trfase"/>
</dbReference>
<dbReference type="EC" id="2.3.2.6" evidence="4"/>
<comment type="subcellular location">
    <subcellularLocation>
        <location evidence="4">Cytoplasm</location>
    </subcellularLocation>
</comment>
<name>A0A1Q2CRM2_9ACTN</name>
<dbReference type="InterPro" id="IPR016181">
    <property type="entry name" value="Acyl_CoA_acyltransferase"/>
</dbReference>
<comment type="catalytic activity">
    <reaction evidence="4">
        <text>L-phenylalanyl-tRNA(Phe) + an N-terminal L-alpha-aminoacyl-[protein] = an N-terminal L-phenylalanyl-L-alpha-aminoacyl-[protein] + tRNA(Phe)</text>
        <dbReference type="Rhea" id="RHEA:43632"/>
        <dbReference type="Rhea" id="RHEA-COMP:9668"/>
        <dbReference type="Rhea" id="RHEA-COMP:9699"/>
        <dbReference type="Rhea" id="RHEA-COMP:10636"/>
        <dbReference type="Rhea" id="RHEA-COMP:10637"/>
        <dbReference type="ChEBI" id="CHEBI:78442"/>
        <dbReference type="ChEBI" id="CHEBI:78531"/>
        <dbReference type="ChEBI" id="CHEBI:78597"/>
        <dbReference type="ChEBI" id="CHEBI:83561"/>
        <dbReference type="EC" id="2.3.2.6"/>
    </reaction>
</comment>
<dbReference type="InterPro" id="IPR042203">
    <property type="entry name" value="Leu/Phe-tRNA_Trfase_C"/>
</dbReference>
<protein>
    <recommendedName>
        <fullName evidence="4">Leucyl/phenylalanyl-tRNA--protein transferase</fullName>
        <ecNumber evidence="4">2.3.2.6</ecNumber>
    </recommendedName>
    <alternativeName>
        <fullName evidence="4">L/F-transferase</fullName>
    </alternativeName>
    <alternativeName>
        <fullName evidence="4">Leucyltransferase</fullName>
    </alternativeName>
    <alternativeName>
        <fullName evidence="4">Phenyalanyltransferase</fullName>
    </alternativeName>
</protein>
<dbReference type="PANTHER" id="PTHR30098">
    <property type="entry name" value="LEUCYL/PHENYLALANYL-TRNA--PROTEIN TRANSFERASE"/>
    <property type="match status" value="1"/>
</dbReference>
<dbReference type="KEGG" id="tes:BW730_15900"/>
<dbReference type="STRING" id="1332264.BW730_15900"/>
<evidence type="ECO:0000256" key="4">
    <source>
        <dbReference type="HAMAP-Rule" id="MF_00688"/>
    </source>
</evidence>
<gene>
    <name evidence="4" type="primary">aat</name>
    <name evidence="5" type="ORF">BW730_15900</name>
</gene>
<dbReference type="HAMAP" id="MF_00688">
    <property type="entry name" value="Leu_Phe_trans"/>
    <property type="match status" value="1"/>
</dbReference>
<dbReference type="SUPFAM" id="SSF55729">
    <property type="entry name" value="Acyl-CoA N-acyltransferases (Nat)"/>
    <property type="match status" value="1"/>
</dbReference>
<evidence type="ECO:0000256" key="2">
    <source>
        <dbReference type="ARBA" id="ARBA00022679"/>
    </source>
</evidence>
<sequence>MLGTTFGRSQDWPLRDLIGYSDEFDAVIALEAYRCGVFPMPLNSREMGWWSPMQRGLLPVHGLRVTRSLGKTVKRYTTTTDTAFDDVLTRCADPTREGSWIDARIASAYRRLADTGWAHSVEVWNVDGDLVGGLYGVQVGGLFAGESMFHDPDLGRDASKAALLRLVLELDASGVTLLDVQWLTEHLGSLGAYEVPREQYLRRLSVVSGLPTRPWIERPPMSGAEVLSAWRGMRDRHSLAGRLG</sequence>
<evidence type="ECO:0000313" key="6">
    <source>
        <dbReference type="Proteomes" id="UP000188145"/>
    </source>
</evidence>
<dbReference type="Proteomes" id="UP000188145">
    <property type="component" value="Chromosome"/>
</dbReference>
<comment type="similarity">
    <text evidence="4">Belongs to the L/F-transferase family.</text>
</comment>
<reference evidence="6" key="1">
    <citation type="submission" date="2017-02" db="EMBL/GenBank/DDBJ databases">
        <title>Tessaracoccus aquaemaris sp. nov., isolated from the intestine of a Korean rockfish, Sebastes schlegelii, in a marine aquaculture pond.</title>
        <authorList>
            <person name="Tak E.J."/>
            <person name="Bae J.-W."/>
        </authorList>
    </citation>
    <scope>NUCLEOTIDE SEQUENCE [LARGE SCALE GENOMIC DNA]</scope>
    <source>
        <strain evidence="6">NSG39</strain>
    </source>
</reference>
<dbReference type="Pfam" id="PF03588">
    <property type="entry name" value="Leu_Phe_trans"/>
    <property type="match status" value="1"/>
</dbReference>
<dbReference type="GO" id="GO:0008914">
    <property type="term" value="F:leucyl-tRNA--protein transferase activity"/>
    <property type="evidence" value="ECO:0007669"/>
    <property type="project" value="UniProtKB-UniRule"/>
</dbReference>
<dbReference type="GO" id="GO:0030163">
    <property type="term" value="P:protein catabolic process"/>
    <property type="evidence" value="ECO:0007669"/>
    <property type="project" value="UniProtKB-UniRule"/>
</dbReference>
<dbReference type="Gene3D" id="3.40.630.70">
    <property type="entry name" value="Leucyl/phenylalanyl-tRNA-protein transferase, C-terminal domain"/>
    <property type="match status" value="1"/>
</dbReference>
<evidence type="ECO:0000256" key="3">
    <source>
        <dbReference type="ARBA" id="ARBA00023315"/>
    </source>
</evidence>
<dbReference type="GO" id="GO:0005737">
    <property type="term" value="C:cytoplasm"/>
    <property type="evidence" value="ECO:0007669"/>
    <property type="project" value="UniProtKB-SubCell"/>
</dbReference>
<organism evidence="5 6">
    <name type="scientific">Tessaracoccus aquimaris</name>
    <dbReference type="NCBI Taxonomy" id="1332264"/>
    <lineage>
        <taxon>Bacteria</taxon>
        <taxon>Bacillati</taxon>
        <taxon>Actinomycetota</taxon>
        <taxon>Actinomycetes</taxon>
        <taxon>Propionibacteriales</taxon>
        <taxon>Propionibacteriaceae</taxon>
        <taxon>Tessaracoccus</taxon>
    </lineage>
</organism>
<comment type="function">
    <text evidence="4">Functions in the N-end rule pathway of protein degradation where it conjugates Leu, Phe and, less efficiently, Met from aminoacyl-tRNAs to the N-termini of proteins containing an N-terminal arginine or lysine.</text>
</comment>
<dbReference type="OrthoDB" id="9790282at2"/>
<dbReference type="AlphaFoldDB" id="A0A1Q2CRM2"/>
<dbReference type="Gene3D" id="3.30.70.3550">
    <property type="entry name" value="Leucyl/phenylalanyl-tRNA-protein transferase, N-terminal domain"/>
    <property type="match status" value="1"/>
</dbReference>
<proteinExistence type="inferred from homology"/>
<keyword evidence="3 4" id="KW-0012">Acyltransferase</keyword>
<dbReference type="NCBIfam" id="TIGR00667">
    <property type="entry name" value="aat"/>
    <property type="match status" value="1"/>
</dbReference>
<dbReference type="RefSeq" id="WP_077687116.1">
    <property type="nucleotide sequence ID" value="NZ_CP019606.1"/>
</dbReference>
<dbReference type="InterPro" id="IPR042221">
    <property type="entry name" value="Leu/Phe-tRNA_Trfase_N"/>
</dbReference>
<keyword evidence="6" id="KW-1185">Reference proteome</keyword>
<evidence type="ECO:0000313" key="5">
    <source>
        <dbReference type="EMBL" id="AQP48766.1"/>
    </source>
</evidence>